<keyword evidence="11 12" id="KW-0472">Membrane</keyword>
<gene>
    <name evidence="14" type="ORF">H8L47_13235</name>
</gene>
<comment type="similarity">
    <text evidence="3">Belongs to the peptidase M50B family.</text>
</comment>
<evidence type="ECO:0000256" key="11">
    <source>
        <dbReference type="ARBA" id="ARBA00023136"/>
    </source>
</evidence>
<sequence>MRLILLLVETWVEIGMDLWWGLGVTVVAVFLILQVLALLIGVNRLLKLQLWAPRKTPCLRAASGDLLPILDEARLEMEQAGFRYMHSWRERSIVAADDIPVSYIDVYHHLGQDVHAEVVLTEATVDKRPYTIYLWNTYIDGKALLTVNGMLQTMVPFPARVSVIDDKSAEFAGQLATHLHVRELITVQRSDPADAPKIAQNLVDRWLVRLEREGKVYQREQRGDETIYGFRIFPAMKMAWNMRKINQQSARSAASENTISLTTDMLAARQLRDRCSFVRTLCTLRSMLAPRWYQYASFSLSALVFLALGSWWWGITGALLIGGVIALHEGGHWLAMKLAGFRDVQVFFIPGMGGITSGEKHEARPLTHMLVYLAGPMPGLLLSLCSFALIVWEPGIMNTSWGPYLTMAALASLLVNGFNLLPVLPLDGGRIIELLLIARLPWLRFVFSLASSLAMLAYGMYINDKVLLGLGLVILISAQFQFKIAKAASLLLRQKARPSNHMDFANAAGDLYDFLDQASFANWTYRSKLEVGQSLLSRYLGGLPGWRESSAGIAIYLTCLILPIAALSGLLYSAPNTILKMAGQGLSSLMASTNPVQAVNVAKTDVKGTASTWEEEKSMLRSARADKITAAQGNERAKILKAALEEASDNDAEDALRIAKIYYAENNNSVQATYHHADAAFAMAIALRNWSGQDELESAAKNDADIANYLQEAEAVLRARLYAQGDKEDARLLAQVLQARDIETDNPAHLLLKQEIVKLFSKDKSQDDTQLLQAHQMLARSYYMSGKADEAAQELQLAANDYACAEKKTDNYFCHSLKVDQAWLLVGKKQFAEAIKLLASYNTEAKNRRQADTMYRENHQIKWMIAMLQKDYAQARQEAQFLNLLQSPGTGNWLMDFFIQRAQPASNYQADLMLIESLRASGEQDEANKIAGRLLENQHKTRRDFSNTKPGNTEPICKITNYGSAWKSQFQQTLLNIEQREIRCVPRLNTSQIPR</sequence>
<comment type="caution">
    <text evidence="14">The sequence shown here is derived from an EMBL/GenBank/DDBJ whole genome shotgun (WGS) entry which is preliminary data.</text>
</comment>
<evidence type="ECO:0000256" key="3">
    <source>
        <dbReference type="ARBA" id="ARBA00007931"/>
    </source>
</evidence>
<keyword evidence="10" id="KW-0482">Metalloprotease</keyword>
<feature type="transmembrane region" description="Helical" evidence="12">
    <location>
        <begin position="370"/>
        <end position="392"/>
    </location>
</feature>
<dbReference type="Proteomes" id="UP000646911">
    <property type="component" value="Unassembled WGS sequence"/>
</dbReference>
<dbReference type="RefSeq" id="WP_186954080.1">
    <property type="nucleotide sequence ID" value="NZ_JACOFX010000006.1"/>
</dbReference>
<keyword evidence="9 12" id="KW-1133">Transmembrane helix</keyword>
<evidence type="ECO:0000259" key="13">
    <source>
        <dbReference type="Pfam" id="PF02163"/>
    </source>
</evidence>
<feature type="transmembrane region" description="Helical" evidence="12">
    <location>
        <begin position="404"/>
        <end position="421"/>
    </location>
</feature>
<dbReference type="InterPro" id="IPR008915">
    <property type="entry name" value="Peptidase_M50"/>
</dbReference>
<evidence type="ECO:0000256" key="7">
    <source>
        <dbReference type="ARBA" id="ARBA00022801"/>
    </source>
</evidence>
<comment type="subcellular location">
    <subcellularLocation>
        <location evidence="2">Membrane</location>
        <topology evidence="2">Multi-pass membrane protein</topology>
    </subcellularLocation>
</comment>
<keyword evidence="8" id="KW-0862">Zinc</keyword>
<evidence type="ECO:0000256" key="2">
    <source>
        <dbReference type="ARBA" id="ARBA00004141"/>
    </source>
</evidence>
<feature type="transmembrane region" description="Helical" evidence="12">
    <location>
        <begin position="553"/>
        <end position="572"/>
    </location>
</feature>
<proteinExistence type="inferred from homology"/>
<evidence type="ECO:0000256" key="1">
    <source>
        <dbReference type="ARBA" id="ARBA00001947"/>
    </source>
</evidence>
<comment type="cofactor">
    <cofactor evidence="1">
        <name>Zn(2+)</name>
        <dbReference type="ChEBI" id="CHEBI:29105"/>
    </cofactor>
</comment>
<evidence type="ECO:0000256" key="8">
    <source>
        <dbReference type="ARBA" id="ARBA00022833"/>
    </source>
</evidence>
<dbReference type="CDD" id="cd06160">
    <property type="entry name" value="S2P-M50_like_2"/>
    <property type="match status" value="1"/>
</dbReference>
<feature type="transmembrane region" description="Helical" evidence="12">
    <location>
        <begin position="442"/>
        <end position="461"/>
    </location>
</feature>
<feature type="transmembrane region" description="Helical" evidence="12">
    <location>
        <begin position="20"/>
        <end position="46"/>
    </location>
</feature>
<dbReference type="PANTHER" id="PTHR39188">
    <property type="entry name" value="MEMBRANE-ASSOCIATED ZINC METALLOPROTEASE M50B"/>
    <property type="match status" value="1"/>
</dbReference>
<dbReference type="PANTHER" id="PTHR39188:SF3">
    <property type="entry name" value="STAGE IV SPORULATION PROTEIN FB"/>
    <property type="match status" value="1"/>
</dbReference>
<feature type="transmembrane region" description="Helical" evidence="12">
    <location>
        <begin position="467"/>
        <end position="492"/>
    </location>
</feature>
<evidence type="ECO:0000256" key="4">
    <source>
        <dbReference type="ARBA" id="ARBA00022670"/>
    </source>
</evidence>
<dbReference type="Pfam" id="PF02163">
    <property type="entry name" value="Peptidase_M50"/>
    <property type="match status" value="1"/>
</dbReference>
<evidence type="ECO:0000256" key="9">
    <source>
        <dbReference type="ARBA" id="ARBA00022989"/>
    </source>
</evidence>
<organism evidence="14 15">
    <name type="scientific">Undibacterium umbellatum</name>
    <dbReference type="NCBI Taxonomy" id="2762300"/>
    <lineage>
        <taxon>Bacteria</taxon>
        <taxon>Pseudomonadati</taxon>
        <taxon>Pseudomonadota</taxon>
        <taxon>Betaproteobacteria</taxon>
        <taxon>Burkholderiales</taxon>
        <taxon>Oxalobacteraceae</taxon>
        <taxon>Undibacterium</taxon>
    </lineage>
</organism>
<evidence type="ECO:0000313" key="15">
    <source>
        <dbReference type="Proteomes" id="UP000646911"/>
    </source>
</evidence>
<feature type="domain" description="Peptidase M50" evidence="13">
    <location>
        <begin position="318"/>
        <end position="391"/>
    </location>
</feature>
<evidence type="ECO:0000313" key="14">
    <source>
        <dbReference type="EMBL" id="MBC3908522.1"/>
    </source>
</evidence>
<evidence type="ECO:0000256" key="10">
    <source>
        <dbReference type="ARBA" id="ARBA00023049"/>
    </source>
</evidence>
<accession>A0ABR6ZBE4</accession>
<evidence type="ECO:0000256" key="5">
    <source>
        <dbReference type="ARBA" id="ARBA00022692"/>
    </source>
</evidence>
<protein>
    <recommendedName>
        <fullName evidence="13">Peptidase M50 domain-containing protein</fullName>
    </recommendedName>
</protein>
<keyword evidence="15" id="KW-1185">Reference proteome</keyword>
<keyword evidence="5 12" id="KW-0812">Transmembrane</keyword>
<keyword evidence="7" id="KW-0378">Hydrolase</keyword>
<reference evidence="14 15" key="1">
    <citation type="submission" date="2020-08" db="EMBL/GenBank/DDBJ databases">
        <title>Novel species isolated from subtropical streams in China.</title>
        <authorList>
            <person name="Lu H."/>
        </authorList>
    </citation>
    <scope>NUCLEOTIDE SEQUENCE [LARGE SCALE GENOMIC DNA]</scope>
    <source>
        <strain evidence="14 15">NL8W</strain>
    </source>
</reference>
<keyword evidence="6" id="KW-0479">Metal-binding</keyword>
<evidence type="ECO:0000256" key="6">
    <source>
        <dbReference type="ARBA" id="ARBA00022723"/>
    </source>
</evidence>
<keyword evidence="4" id="KW-0645">Protease</keyword>
<evidence type="ECO:0000256" key="12">
    <source>
        <dbReference type="SAM" id="Phobius"/>
    </source>
</evidence>
<dbReference type="EMBL" id="JACOFX010000006">
    <property type="protein sequence ID" value="MBC3908522.1"/>
    <property type="molecule type" value="Genomic_DNA"/>
</dbReference>
<name>A0ABR6ZBE4_9BURK</name>